<keyword evidence="3" id="KW-1003">Cell membrane</keyword>
<dbReference type="InterPro" id="IPR020846">
    <property type="entry name" value="MFS_dom"/>
</dbReference>
<dbReference type="InterPro" id="IPR011701">
    <property type="entry name" value="MFS"/>
</dbReference>
<feature type="transmembrane region" description="Helical" evidence="7">
    <location>
        <begin position="235"/>
        <end position="260"/>
    </location>
</feature>
<dbReference type="InterPro" id="IPR036259">
    <property type="entry name" value="MFS_trans_sf"/>
</dbReference>
<evidence type="ECO:0000259" key="8">
    <source>
        <dbReference type="PROSITE" id="PS50850"/>
    </source>
</evidence>
<evidence type="ECO:0000256" key="3">
    <source>
        <dbReference type="ARBA" id="ARBA00022475"/>
    </source>
</evidence>
<dbReference type="InterPro" id="IPR005829">
    <property type="entry name" value="Sugar_transporter_CS"/>
</dbReference>
<evidence type="ECO:0000256" key="5">
    <source>
        <dbReference type="ARBA" id="ARBA00022989"/>
    </source>
</evidence>
<comment type="subcellular location">
    <subcellularLocation>
        <location evidence="1">Cell membrane</location>
        <topology evidence="1">Multi-pass membrane protein</topology>
    </subcellularLocation>
</comment>
<feature type="transmembrane region" description="Helical" evidence="7">
    <location>
        <begin position="90"/>
        <end position="108"/>
    </location>
</feature>
<evidence type="ECO:0000256" key="4">
    <source>
        <dbReference type="ARBA" id="ARBA00022692"/>
    </source>
</evidence>
<dbReference type="Proteomes" id="UP000800981">
    <property type="component" value="Unassembled WGS sequence"/>
</dbReference>
<feature type="transmembrane region" description="Helical" evidence="7">
    <location>
        <begin position="377"/>
        <end position="397"/>
    </location>
</feature>
<dbReference type="PROSITE" id="PS50850">
    <property type="entry name" value="MFS"/>
    <property type="match status" value="1"/>
</dbReference>
<evidence type="ECO:0000256" key="2">
    <source>
        <dbReference type="ARBA" id="ARBA00022448"/>
    </source>
</evidence>
<organism evidence="9 10">
    <name type="scientific">Motilibacter deserti</name>
    <dbReference type="NCBI Taxonomy" id="2714956"/>
    <lineage>
        <taxon>Bacteria</taxon>
        <taxon>Bacillati</taxon>
        <taxon>Actinomycetota</taxon>
        <taxon>Actinomycetes</taxon>
        <taxon>Motilibacterales</taxon>
        <taxon>Motilibacteraceae</taxon>
        <taxon>Motilibacter</taxon>
    </lineage>
</organism>
<feature type="transmembrane region" description="Helical" evidence="7">
    <location>
        <begin position="316"/>
        <end position="338"/>
    </location>
</feature>
<dbReference type="Pfam" id="PF07690">
    <property type="entry name" value="MFS_1"/>
    <property type="match status" value="1"/>
</dbReference>
<dbReference type="PRINTS" id="PR01036">
    <property type="entry name" value="TCRTETB"/>
</dbReference>
<gene>
    <name evidence="9" type="ORF">G9H71_09925</name>
</gene>
<evidence type="ECO:0000256" key="6">
    <source>
        <dbReference type="ARBA" id="ARBA00023136"/>
    </source>
</evidence>
<feature type="transmembrane region" description="Helical" evidence="7">
    <location>
        <begin position="281"/>
        <end position="304"/>
    </location>
</feature>
<protein>
    <submittedName>
        <fullName evidence="9">MFS transporter</fullName>
    </submittedName>
</protein>
<feature type="transmembrane region" description="Helical" evidence="7">
    <location>
        <begin position="459"/>
        <end position="478"/>
    </location>
</feature>
<name>A0ABX0GT57_9ACTN</name>
<dbReference type="Gene3D" id="1.20.1720.10">
    <property type="entry name" value="Multidrug resistance protein D"/>
    <property type="match status" value="1"/>
</dbReference>
<feature type="transmembrane region" description="Helical" evidence="7">
    <location>
        <begin position="345"/>
        <end position="365"/>
    </location>
</feature>
<keyword evidence="5 7" id="KW-1133">Transmembrane helix</keyword>
<sequence>MSTAATGSPTTQAAPPDPRRWWALAVIALAQLMVVLDGTIVNIALPDAQRELGISDVDRQWVVTAYALAFGGLLLLGGRIADYWGRKRTFVVGMAGFAIASAVGGLAQTGFELYAARALQGVFGALLAPASLALLTVTFTEGRERAKAFGVYGAIAGGGAAIGLVLGGVLTEYADWRWCLLVNIPVAAIAVAAAIPLVSESKAHGDTRYDVPGAVVVTAGLVALVYGFTKAGEEAYGWSSAVSLGFIAAGVVLLAVFVVIEKRSNHPLLPLRIPLHPSRGGTYIASLLAGAGLLGALLFLTFYFQIVLGYSPIKSGIASLPLTAAVLATAGFATAMMTRTGPKPLMAAGGLVAASGMAVLSQIGVESAYATHVLPGLVLIGIGLGLLFVPLSNVALVGVEEHDAGAASALINATQQVGGAVGTALLSSFYSSSVTSYLESHAPSPALQFEAFVHGYSTAFWWGAAILALAAAVVLALVRVTKEELPTDAVVHVG</sequence>
<dbReference type="RefSeq" id="WP_166281292.1">
    <property type="nucleotide sequence ID" value="NZ_JAANNP010000004.1"/>
</dbReference>
<evidence type="ECO:0000256" key="1">
    <source>
        <dbReference type="ARBA" id="ARBA00004651"/>
    </source>
</evidence>
<comment type="caution">
    <text evidence="9">The sequence shown here is derived from an EMBL/GenBank/DDBJ whole genome shotgun (WGS) entry which is preliminary data.</text>
</comment>
<feature type="transmembrane region" description="Helical" evidence="7">
    <location>
        <begin position="21"/>
        <end position="41"/>
    </location>
</feature>
<feature type="transmembrane region" description="Helical" evidence="7">
    <location>
        <begin position="211"/>
        <end position="229"/>
    </location>
</feature>
<feature type="domain" description="Major facilitator superfamily (MFS) profile" evidence="8">
    <location>
        <begin position="23"/>
        <end position="482"/>
    </location>
</feature>
<feature type="transmembrane region" description="Helical" evidence="7">
    <location>
        <begin position="114"/>
        <end position="137"/>
    </location>
</feature>
<accession>A0ABX0GT57</accession>
<reference evidence="9 10" key="1">
    <citation type="submission" date="2020-03" db="EMBL/GenBank/DDBJ databases">
        <title>Two novel Motilibacter sp.</title>
        <authorList>
            <person name="Liu S."/>
        </authorList>
    </citation>
    <scope>NUCLEOTIDE SEQUENCE [LARGE SCALE GENOMIC DNA]</scope>
    <source>
        <strain evidence="9 10">E257</strain>
    </source>
</reference>
<dbReference type="Gene3D" id="1.20.1250.20">
    <property type="entry name" value="MFS general substrate transporter like domains"/>
    <property type="match status" value="1"/>
</dbReference>
<feature type="transmembrane region" description="Helical" evidence="7">
    <location>
        <begin position="176"/>
        <end position="199"/>
    </location>
</feature>
<dbReference type="EMBL" id="JAANNP010000004">
    <property type="protein sequence ID" value="NHC14098.1"/>
    <property type="molecule type" value="Genomic_DNA"/>
</dbReference>
<feature type="transmembrane region" description="Helical" evidence="7">
    <location>
        <begin position="61"/>
        <end position="78"/>
    </location>
</feature>
<feature type="transmembrane region" description="Helical" evidence="7">
    <location>
        <begin position="149"/>
        <end position="170"/>
    </location>
</feature>
<evidence type="ECO:0000256" key="7">
    <source>
        <dbReference type="SAM" id="Phobius"/>
    </source>
</evidence>
<keyword evidence="6 7" id="KW-0472">Membrane</keyword>
<dbReference type="CDD" id="cd17321">
    <property type="entry name" value="MFS_MMR_MDR_like"/>
    <property type="match status" value="1"/>
</dbReference>
<feature type="transmembrane region" description="Helical" evidence="7">
    <location>
        <begin position="409"/>
        <end position="430"/>
    </location>
</feature>
<dbReference type="PROSITE" id="PS00216">
    <property type="entry name" value="SUGAR_TRANSPORT_1"/>
    <property type="match status" value="1"/>
</dbReference>
<evidence type="ECO:0000313" key="9">
    <source>
        <dbReference type="EMBL" id="NHC14098.1"/>
    </source>
</evidence>
<dbReference type="SUPFAM" id="SSF103473">
    <property type="entry name" value="MFS general substrate transporter"/>
    <property type="match status" value="1"/>
</dbReference>
<evidence type="ECO:0000313" key="10">
    <source>
        <dbReference type="Proteomes" id="UP000800981"/>
    </source>
</evidence>
<keyword evidence="4 7" id="KW-0812">Transmembrane</keyword>
<keyword evidence="10" id="KW-1185">Reference proteome</keyword>
<dbReference type="PANTHER" id="PTHR42718:SF46">
    <property type="entry name" value="BLR6921 PROTEIN"/>
    <property type="match status" value="1"/>
</dbReference>
<proteinExistence type="predicted"/>
<keyword evidence="2" id="KW-0813">Transport</keyword>
<dbReference type="PANTHER" id="PTHR42718">
    <property type="entry name" value="MAJOR FACILITATOR SUPERFAMILY MULTIDRUG TRANSPORTER MFSC"/>
    <property type="match status" value="1"/>
</dbReference>